<dbReference type="InterPro" id="IPR036291">
    <property type="entry name" value="NAD(P)-bd_dom_sf"/>
</dbReference>
<dbReference type="Proteomes" id="UP000293637">
    <property type="component" value="Unassembled WGS sequence"/>
</dbReference>
<evidence type="ECO:0000313" key="5">
    <source>
        <dbReference type="EMBL" id="QEX37905.1"/>
    </source>
</evidence>
<reference evidence="5 9" key="3">
    <citation type="submission" date="2019-07" db="EMBL/GenBank/DDBJ databases">
        <title>Comparative genome analysis of staphylococcus lugdunensis shows clonal complex-dependent diversity of the putative virulence factor, ess/type vii locus.</title>
        <authorList>
            <person name="Lebeurre J."/>
            <person name="Dahyot S."/>
            <person name="Diene S."/>
            <person name="Paulay A."/>
            <person name="Aubourg M."/>
            <person name="Argemi X."/>
            <person name="Giard J.-C."/>
            <person name="Tournier I."/>
            <person name="Francois P."/>
            <person name="Pestel-Caron M."/>
        </authorList>
    </citation>
    <scope>NUCLEOTIDE SEQUENCE [LARGE SCALE GENOMIC DNA]</scope>
    <source>
        <strain evidence="5 9">SL13</strain>
    </source>
</reference>
<dbReference type="PANTHER" id="PTHR10366:SF564">
    <property type="entry name" value="STEROL-4-ALPHA-CARBOXYLATE 3-DEHYDROGENASE, DECARBOXYLATING"/>
    <property type="match status" value="1"/>
</dbReference>
<comment type="similarity">
    <text evidence="2">Belongs to the NAD(P)-dependent epimerase/dehydratase family. Dihydroflavonol-4-reductase subfamily.</text>
</comment>
<reference evidence="6 8" key="2">
    <citation type="journal article" date="2019" name="Sci. Transl. Med.">
        <title>Quorum sensing between bacterial species on the skin protects against epidermal injury in atopic dermatitis.</title>
        <authorList>
            <person name="Williams M.R."/>
        </authorList>
    </citation>
    <scope>NUCLEOTIDE SEQUENCE [LARGE SCALE GENOMIC DNA]</scope>
    <source>
        <strain evidence="6 8">E7</strain>
    </source>
</reference>
<dbReference type="EMBL" id="LRQI01000003">
    <property type="protein sequence ID" value="KXA40527.1"/>
    <property type="molecule type" value="Genomic_DNA"/>
</dbReference>
<accession>A0A133QCA6</accession>
<evidence type="ECO:0000313" key="7">
    <source>
        <dbReference type="Proteomes" id="UP000070063"/>
    </source>
</evidence>
<dbReference type="InterPro" id="IPR050425">
    <property type="entry name" value="NAD(P)_dehydrat-like"/>
</dbReference>
<evidence type="ECO:0000313" key="9">
    <source>
        <dbReference type="Proteomes" id="UP000325462"/>
    </source>
</evidence>
<protein>
    <submittedName>
        <fullName evidence="6">Aldehyde reductase</fullName>
    </submittedName>
    <submittedName>
        <fullName evidence="4">NAD dependent epimerase/dehydratase family protein</fullName>
    </submittedName>
</protein>
<feature type="domain" description="NAD-dependent epimerase/dehydratase" evidence="3">
    <location>
        <begin position="5"/>
        <end position="242"/>
    </location>
</feature>
<proteinExistence type="inferred from homology"/>
<evidence type="ECO:0000313" key="6">
    <source>
        <dbReference type="EMBL" id="TBW72569.1"/>
    </source>
</evidence>
<dbReference type="Pfam" id="PF01370">
    <property type="entry name" value="Epimerase"/>
    <property type="match status" value="1"/>
</dbReference>
<dbReference type="Gene3D" id="3.40.50.720">
    <property type="entry name" value="NAD(P)-binding Rossmann-like Domain"/>
    <property type="match status" value="1"/>
</dbReference>
<dbReference type="Proteomes" id="UP000070063">
    <property type="component" value="Unassembled WGS sequence"/>
</dbReference>
<keyword evidence="1" id="KW-0560">Oxidoreductase</keyword>
<sequence>MDSKVLVTGGTGFLGMRIISELLKQGYDVRTTVRSINKQANILNTMKANDIPTERLTFVEADLSSDEHWDDAMQGCQYVLSVASPVFFEIPDDESEVIRPAIEGVQRILRAADHAGVQRVVMTSNFGAVGFSNKDKSSITTERNWTDEHEPGLSAYEKSKLLAEKAAWNYVENATRKIEFATINPVAMMGPSLDAHISGSFDLVKNLVNGSMKRIPNIALNIVDVRDVADLHIRAMTHNEADGKRFIATADGQITMPEIAALIKKERPNLAQKVSTKRVPNFILSLGAKVNKQAKEGKLLLDINRNVSNEQARKYLGWTPIATQEEAILAALDSIVQYDLLNN</sequence>
<dbReference type="STRING" id="28035.B6N84_00640"/>
<dbReference type="PANTHER" id="PTHR10366">
    <property type="entry name" value="NAD DEPENDENT EPIMERASE/DEHYDRATASE"/>
    <property type="match status" value="1"/>
</dbReference>
<dbReference type="SUPFAM" id="SSF51735">
    <property type="entry name" value="NAD(P)-binding Rossmann-fold domains"/>
    <property type="match status" value="1"/>
</dbReference>
<keyword evidence="9" id="KW-1185">Reference proteome</keyword>
<dbReference type="FunFam" id="3.40.50.720:FF:000336">
    <property type="entry name" value="Aldehyde reductase"/>
    <property type="match status" value="1"/>
</dbReference>
<dbReference type="eggNOG" id="COG0451">
    <property type="taxonomic scope" value="Bacteria"/>
</dbReference>
<evidence type="ECO:0000313" key="4">
    <source>
        <dbReference type="EMBL" id="KXA40527.1"/>
    </source>
</evidence>
<gene>
    <name evidence="6" type="ORF">EQ812_06230</name>
    <name evidence="5" type="ORF">FO454_02800</name>
    <name evidence="4" type="ORF">HMPREF3225_00044</name>
</gene>
<evidence type="ECO:0000313" key="8">
    <source>
        <dbReference type="Proteomes" id="UP000293637"/>
    </source>
</evidence>
<dbReference type="GeneID" id="58090895"/>
<dbReference type="RefSeq" id="WP_002460821.1">
    <property type="nucleotide sequence ID" value="NZ_AP021848.1"/>
</dbReference>
<reference evidence="4 7" key="1">
    <citation type="submission" date="2016-01" db="EMBL/GenBank/DDBJ databases">
        <authorList>
            <person name="Mitreva M."/>
            <person name="Pepin K.H."/>
            <person name="Mihindukulasuriya K.A."/>
            <person name="Fulton R."/>
            <person name="Fronick C."/>
            <person name="O'Laughlin M."/>
            <person name="Miner T."/>
            <person name="Herter B."/>
            <person name="Rosa B.A."/>
            <person name="Cordes M."/>
            <person name="Tomlinson C."/>
            <person name="Wollam A."/>
            <person name="Palsikar V.B."/>
            <person name="Mardis E.R."/>
            <person name="Wilson R.K."/>
        </authorList>
    </citation>
    <scope>NUCLEOTIDE SEQUENCE [LARGE SCALE GENOMIC DNA]</scope>
    <source>
        <strain evidence="4 7">MJR7738</strain>
    </source>
</reference>
<evidence type="ECO:0000256" key="1">
    <source>
        <dbReference type="ARBA" id="ARBA00023002"/>
    </source>
</evidence>
<dbReference type="EMBL" id="CP041722">
    <property type="protein sequence ID" value="QEX37905.1"/>
    <property type="molecule type" value="Genomic_DNA"/>
</dbReference>
<dbReference type="AlphaFoldDB" id="A0A133QCA6"/>
<dbReference type="OMA" id="QGQMKEK"/>
<organism evidence="6 8">
    <name type="scientific">Staphylococcus lugdunensis</name>
    <dbReference type="NCBI Taxonomy" id="28035"/>
    <lineage>
        <taxon>Bacteria</taxon>
        <taxon>Bacillati</taxon>
        <taxon>Bacillota</taxon>
        <taxon>Bacilli</taxon>
        <taxon>Bacillales</taxon>
        <taxon>Staphylococcaceae</taxon>
        <taxon>Staphylococcus</taxon>
    </lineage>
</organism>
<dbReference type="InterPro" id="IPR001509">
    <property type="entry name" value="Epimerase_deHydtase"/>
</dbReference>
<dbReference type="CDD" id="cd05227">
    <property type="entry name" value="AR_SDR_e"/>
    <property type="match status" value="1"/>
</dbReference>
<dbReference type="EMBL" id="SCHB01000003">
    <property type="protein sequence ID" value="TBW72569.1"/>
    <property type="molecule type" value="Genomic_DNA"/>
</dbReference>
<evidence type="ECO:0000256" key="2">
    <source>
        <dbReference type="ARBA" id="ARBA00023445"/>
    </source>
</evidence>
<evidence type="ECO:0000259" key="3">
    <source>
        <dbReference type="Pfam" id="PF01370"/>
    </source>
</evidence>
<name>A0A133QCA6_STALU</name>
<dbReference type="GO" id="GO:0016616">
    <property type="term" value="F:oxidoreductase activity, acting on the CH-OH group of donors, NAD or NADP as acceptor"/>
    <property type="evidence" value="ECO:0007669"/>
    <property type="project" value="TreeGrafter"/>
</dbReference>
<dbReference type="Proteomes" id="UP000325462">
    <property type="component" value="Chromosome"/>
</dbReference>